<evidence type="ECO:0000256" key="2">
    <source>
        <dbReference type="ARBA" id="ARBA00004877"/>
    </source>
</evidence>
<evidence type="ECO:0000256" key="7">
    <source>
        <dbReference type="RuleBase" id="RU362027"/>
    </source>
</evidence>
<dbReference type="Proteomes" id="UP000315295">
    <property type="component" value="Unassembled WGS sequence"/>
</dbReference>
<keyword evidence="6" id="KW-0735">Signal-anchor</keyword>
<comment type="subcellular location">
    <subcellularLocation>
        <location evidence="1">Membrane</location>
        <topology evidence="1">Single-pass type II membrane protein</topology>
    </subcellularLocation>
</comment>
<dbReference type="SUPFAM" id="SSF53448">
    <property type="entry name" value="Nucleotide-diphospho-sugar transferases"/>
    <property type="match status" value="1"/>
</dbReference>
<evidence type="ECO:0000256" key="3">
    <source>
        <dbReference type="ARBA" id="ARBA00006351"/>
    </source>
</evidence>
<dbReference type="PANTHER" id="PTHR13778">
    <property type="entry name" value="GLYCOSYLTRANSFERASE 8 DOMAIN-CONTAINING PROTEIN"/>
    <property type="match status" value="1"/>
</dbReference>
<dbReference type="GO" id="GO:0005794">
    <property type="term" value="C:Golgi apparatus"/>
    <property type="evidence" value="ECO:0007669"/>
    <property type="project" value="TreeGrafter"/>
</dbReference>
<dbReference type="GO" id="GO:0016757">
    <property type="term" value="F:glycosyltransferase activity"/>
    <property type="evidence" value="ECO:0007669"/>
    <property type="project" value="UniProtKB-KW"/>
</dbReference>
<keyword evidence="4" id="KW-0328">Glycosyltransferase</keyword>
<dbReference type="EC" id="2.4.1.-" evidence="7"/>
<evidence type="ECO:0000313" key="8">
    <source>
        <dbReference type="EMBL" id="TQE05858.1"/>
    </source>
</evidence>
<dbReference type="AlphaFoldDB" id="A0A540N471"/>
<evidence type="ECO:0000256" key="1">
    <source>
        <dbReference type="ARBA" id="ARBA00004606"/>
    </source>
</evidence>
<name>A0A540N471_MALBA</name>
<evidence type="ECO:0000256" key="4">
    <source>
        <dbReference type="ARBA" id="ARBA00022676"/>
    </source>
</evidence>
<sequence length="133" mass="15393">MTLDTTYLRGSVVGVFSILRHATSLESTVFHFIATSHRSRRSSDLHHVITSTFPYLTFHLYHFDSNLVRDKISYFVRHALDQPLNYACIYLGDLLPSGVCHIIYFDFDLIVGDNIARLWRIDLGWRVLGALKY</sequence>
<dbReference type="STRING" id="106549.A0A540N471"/>
<dbReference type="EMBL" id="VIEB01000114">
    <property type="protein sequence ID" value="TQE05858.1"/>
    <property type="molecule type" value="Genomic_DNA"/>
</dbReference>
<comment type="similarity">
    <text evidence="3 7">Belongs to the glycosyltransferase 8 family.</text>
</comment>
<evidence type="ECO:0000256" key="5">
    <source>
        <dbReference type="ARBA" id="ARBA00022679"/>
    </source>
</evidence>
<evidence type="ECO:0000256" key="6">
    <source>
        <dbReference type="ARBA" id="ARBA00022968"/>
    </source>
</evidence>
<reference evidence="8 9" key="1">
    <citation type="journal article" date="2019" name="G3 (Bethesda)">
        <title>Sequencing of a Wild Apple (Malus baccata) Genome Unravels the Differences Between Cultivated and Wild Apple Species Regarding Disease Resistance and Cold Tolerance.</title>
        <authorList>
            <person name="Chen X."/>
        </authorList>
    </citation>
    <scope>NUCLEOTIDE SEQUENCE [LARGE SCALE GENOMIC DNA]</scope>
    <source>
        <strain evidence="9">cv. Shandingzi</strain>
        <tissue evidence="8">Leaves</tissue>
    </source>
</reference>
<accession>A0A540N471</accession>
<comment type="caution">
    <text evidence="8">The sequence shown here is derived from an EMBL/GenBank/DDBJ whole genome shotgun (WGS) entry which is preliminary data.</text>
</comment>
<keyword evidence="6" id="KW-0812">Transmembrane</keyword>
<proteinExistence type="inferred from homology"/>
<dbReference type="Pfam" id="PF01501">
    <property type="entry name" value="Glyco_transf_8"/>
    <property type="match status" value="1"/>
</dbReference>
<evidence type="ECO:0000313" key="9">
    <source>
        <dbReference type="Proteomes" id="UP000315295"/>
    </source>
</evidence>
<comment type="pathway">
    <text evidence="2">Glycan metabolism; pectin biosynthesis.</text>
</comment>
<gene>
    <name evidence="8" type="ORF">C1H46_008541</name>
</gene>
<dbReference type="InterPro" id="IPR029044">
    <property type="entry name" value="Nucleotide-diphossugar_trans"/>
</dbReference>
<keyword evidence="5" id="KW-0808">Transferase</keyword>
<dbReference type="Gene3D" id="3.90.550.10">
    <property type="entry name" value="Spore Coat Polysaccharide Biosynthesis Protein SpsA, Chain A"/>
    <property type="match status" value="1"/>
</dbReference>
<dbReference type="InterPro" id="IPR050748">
    <property type="entry name" value="Glycosyltrans_8_dom-fam"/>
</dbReference>
<protein>
    <recommendedName>
        <fullName evidence="7">Hexosyltransferase</fullName>
        <ecNumber evidence="7">2.4.1.-</ecNumber>
    </recommendedName>
</protein>
<dbReference type="GO" id="GO:0016020">
    <property type="term" value="C:membrane"/>
    <property type="evidence" value="ECO:0007669"/>
    <property type="project" value="UniProtKB-SubCell"/>
</dbReference>
<organism evidence="8 9">
    <name type="scientific">Malus baccata</name>
    <name type="common">Siberian crab apple</name>
    <name type="synonym">Pyrus baccata</name>
    <dbReference type="NCBI Taxonomy" id="106549"/>
    <lineage>
        <taxon>Eukaryota</taxon>
        <taxon>Viridiplantae</taxon>
        <taxon>Streptophyta</taxon>
        <taxon>Embryophyta</taxon>
        <taxon>Tracheophyta</taxon>
        <taxon>Spermatophyta</taxon>
        <taxon>Magnoliopsida</taxon>
        <taxon>eudicotyledons</taxon>
        <taxon>Gunneridae</taxon>
        <taxon>Pentapetalae</taxon>
        <taxon>rosids</taxon>
        <taxon>fabids</taxon>
        <taxon>Rosales</taxon>
        <taxon>Rosaceae</taxon>
        <taxon>Amygdaloideae</taxon>
        <taxon>Maleae</taxon>
        <taxon>Malus</taxon>
    </lineage>
</organism>
<dbReference type="PANTHER" id="PTHR13778:SF13">
    <property type="entry name" value="GALACTURONOSYLTRANSFERASE-LIKE 3-RELATED"/>
    <property type="match status" value="1"/>
</dbReference>
<dbReference type="InterPro" id="IPR002495">
    <property type="entry name" value="Glyco_trans_8"/>
</dbReference>
<keyword evidence="9" id="KW-1185">Reference proteome</keyword>